<keyword evidence="4" id="KW-0029">Amino-acid transport</keyword>
<dbReference type="Pfam" id="PF00324">
    <property type="entry name" value="AA_permease"/>
    <property type="match status" value="1"/>
</dbReference>
<evidence type="ECO:0000256" key="4">
    <source>
        <dbReference type="ARBA" id="ARBA00022970"/>
    </source>
</evidence>
<feature type="transmembrane region" description="Helical" evidence="7">
    <location>
        <begin position="48"/>
        <end position="70"/>
    </location>
</feature>
<evidence type="ECO:0000256" key="1">
    <source>
        <dbReference type="ARBA" id="ARBA00004141"/>
    </source>
</evidence>
<dbReference type="GO" id="GO:0015171">
    <property type="term" value="F:amino acid transmembrane transporter activity"/>
    <property type="evidence" value="ECO:0007669"/>
    <property type="project" value="TreeGrafter"/>
</dbReference>
<feature type="transmembrane region" description="Helical" evidence="7">
    <location>
        <begin position="19"/>
        <end position="36"/>
    </location>
</feature>
<keyword evidence="2" id="KW-0813">Transport</keyword>
<evidence type="ECO:0000256" key="5">
    <source>
        <dbReference type="ARBA" id="ARBA00022989"/>
    </source>
</evidence>
<evidence type="ECO:0000313" key="9">
    <source>
        <dbReference type="EMBL" id="ROV93240.1"/>
    </source>
</evidence>
<evidence type="ECO:0000256" key="3">
    <source>
        <dbReference type="ARBA" id="ARBA00022692"/>
    </source>
</evidence>
<dbReference type="PANTHER" id="PTHR43341">
    <property type="entry name" value="AMINO ACID PERMEASE"/>
    <property type="match status" value="1"/>
</dbReference>
<accession>A0A423VQD0</accession>
<keyword evidence="3 7" id="KW-0812">Transmembrane</keyword>
<dbReference type="AlphaFoldDB" id="A0A423VQD0"/>
<dbReference type="InterPro" id="IPR050524">
    <property type="entry name" value="APC_YAT"/>
</dbReference>
<dbReference type="Gene3D" id="1.20.1740.10">
    <property type="entry name" value="Amino acid/polyamine transporter I"/>
    <property type="match status" value="1"/>
</dbReference>
<organism evidence="9 10">
    <name type="scientific">Cytospora leucostoma</name>
    <dbReference type="NCBI Taxonomy" id="1230097"/>
    <lineage>
        <taxon>Eukaryota</taxon>
        <taxon>Fungi</taxon>
        <taxon>Dikarya</taxon>
        <taxon>Ascomycota</taxon>
        <taxon>Pezizomycotina</taxon>
        <taxon>Sordariomycetes</taxon>
        <taxon>Sordariomycetidae</taxon>
        <taxon>Diaporthales</taxon>
        <taxon>Cytosporaceae</taxon>
        <taxon>Cytospora</taxon>
    </lineage>
</organism>
<dbReference type="Proteomes" id="UP000285146">
    <property type="component" value="Unassembled WGS sequence"/>
</dbReference>
<comment type="subcellular location">
    <subcellularLocation>
        <location evidence="1">Membrane</location>
        <topology evidence="1">Multi-pass membrane protein</topology>
    </subcellularLocation>
</comment>
<keyword evidence="5 7" id="KW-1133">Transmembrane helix</keyword>
<keyword evidence="6 7" id="KW-0472">Membrane</keyword>
<proteinExistence type="predicted"/>
<dbReference type="GO" id="GO:0016020">
    <property type="term" value="C:membrane"/>
    <property type="evidence" value="ECO:0007669"/>
    <property type="project" value="UniProtKB-SubCell"/>
</dbReference>
<dbReference type="PANTHER" id="PTHR43341:SF1">
    <property type="entry name" value="GENERAL AMINO-ACID PERMEASE GAP1"/>
    <property type="match status" value="1"/>
</dbReference>
<reference evidence="9 10" key="1">
    <citation type="submission" date="2015-09" db="EMBL/GenBank/DDBJ databases">
        <title>Host preference determinants of Valsa canker pathogens revealed by comparative genomics.</title>
        <authorList>
            <person name="Yin Z."/>
            <person name="Huang L."/>
        </authorList>
    </citation>
    <scope>NUCLEOTIDE SEQUENCE [LARGE SCALE GENOMIC DNA]</scope>
    <source>
        <strain evidence="9 10">SXYLt</strain>
    </source>
</reference>
<dbReference type="InParanoid" id="A0A423VQD0"/>
<feature type="transmembrane region" description="Helical" evidence="7">
    <location>
        <begin position="91"/>
        <end position="121"/>
    </location>
</feature>
<evidence type="ECO:0000313" key="10">
    <source>
        <dbReference type="Proteomes" id="UP000285146"/>
    </source>
</evidence>
<dbReference type="OrthoDB" id="3900342at2759"/>
<dbReference type="EMBL" id="LKEB01000081">
    <property type="protein sequence ID" value="ROV93240.1"/>
    <property type="molecule type" value="Genomic_DNA"/>
</dbReference>
<evidence type="ECO:0000256" key="6">
    <source>
        <dbReference type="ARBA" id="ARBA00023136"/>
    </source>
</evidence>
<evidence type="ECO:0000256" key="7">
    <source>
        <dbReference type="SAM" id="Phobius"/>
    </source>
</evidence>
<evidence type="ECO:0000259" key="8">
    <source>
        <dbReference type="Pfam" id="PF00324"/>
    </source>
</evidence>
<feature type="domain" description="Amino acid permease/ SLC12A" evidence="8">
    <location>
        <begin position="19"/>
        <end position="151"/>
    </location>
</feature>
<dbReference type="InterPro" id="IPR004841">
    <property type="entry name" value="AA-permease/SLC12A_dom"/>
</dbReference>
<evidence type="ECO:0000256" key="2">
    <source>
        <dbReference type="ARBA" id="ARBA00022448"/>
    </source>
</evidence>
<sequence>MPGDAADTQLRQELRSYQILFIVLSALIGTGVFVTNTDALELTGPNGLLVALFVLGIIAVSVGDTVGHLVQHFPAPNAIFEYTYNFVDHELAWVIGFAYWYTWVAVFATEFLQAATIVQYWGPSHNLISIVFYILTPIIFVILNCLNVKVSTMDISVSVMQPTG</sequence>
<protein>
    <recommendedName>
        <fullName evidence="8">Amino acid permease/ SLC12A domain-containing protein</fullName>
    </recommendedName>
</protein>
<comment type="caution">
    <text evidence="9">The sequence shown here is derived from an EMBL/GenBank/DDBJ whole genome shotgun (WGS) entry which is preliminary data.</text>
</comment>
<gene>
    <name evidence="9" type="ORF">VPNG_09545</name>
</gene>
<feature type="transmembrane region" description="Helical" evidence="7">
    <location>
        <begin position="127"/>
        <end position="146"/>
    </location>
</feature>
<keyword evidence="10" id="KW-1185">Reference proteome</keyword>
<dbReference type="STRING" id="1230097.A0A423VQD0"/>
<name>A0A423VQD0_9PEZI</name>